<evidence type="ECO:0000259" key="13">
    <source>
        <dbReference type="PROSITE" id="PS50835"/>
    </source>
</evidence>
<feature type="non-terminal residue" evidence="14">
    <location>
        <position position="1283"/>
    </location>
</feature>
<evidence type="ECO:0000256" key="8">
    <source>
        <dbReference type="ARBA" id="ARBA00023170"/>
    </source>
</evidence>
<evidence type="ECO:0000256" key="9">
    <source>
        <dbReference type="ARBA" id="ARBA00051722"/>
    </source>
</evidence>
<evidence type="ECO:0000256" key="6">
    <source>
        <dbReference type="ARBA" id="ARBA00023136"/>
    </source>
</evidence>
<dbReference type="SMART" id="SM00409">
    <property type="entry name" value="IG"/>
    <property type="match status" value="4"/>
</dbReference>
<dbReference type="EMBL" id="CP111016">
    <property type="protein sequence ID" value="WAR05223.1"/>
    <property type="molecule type" value="Genomic_DNA"/>
</dbReference>
<comment type="subcellular location">
    <subcellularLocation>
        <location evidence="1">Membrane</location>
        <topology evidence="1">Single-pass membrane protein</topology>
    </subcellularLocation>
</comment>
<name>A0ABY7E5B6_MYAAR</name>
<feature type="domain" description="Ig-like" evidence="13">
    <location>
        <begin position="513"/>
        <end position="609"/>
    </location>
</feature>
<evidence type="ECO:0000313" key="14">
    <source>
        <dbReference type="EMBL" id="WAR05223.1"/>
    </source>
</evidence>
<feature type="domain" description="Ig-like" evidence="13">
    <location>
        <begin position="114"/>
        <end position="210"/>
    </location>
</feature>
<feature type="domain" description="Ig-like" evidence="13">
    <location>
        <begin position="212"/>
        <end position="289"/>
    </location>
</feature>
<dbReference type="InterPro" id="IPR036179">
    <property type="entry name" value="Ig-like_dom_sf"/>
</dbReference>
<dbReference type="PROSITE" id="PS50055">
    <property type="entry name" value="TYR_PHOSPHATASE_PTP"/>
    <property type="match status" value="2"/>
</dbReference>
<keyword evidence="6 10" id="KW-0472">Membrane</keyword>
<keyword evidence="7" id="KW-1015">Disulfide bond</keyword>
<dbReference type="InterPro" id="IPR000242">
    <property type="entry name" value="PTP_cat"/>
</dbReference>
<gene>
    <name evidence="14" type="ORF">MAR_020592</name>
</gene>
<comment type="similarity">
    <text evidence="2">Belongs to the protein-tyrosine phosphatase family. Receptor class 2A subfamily.</text>
</comment>
<keyword evidence="8" id="KW-0675">Receptor</keyword>
<evidence type="ECO:0000256" key="4">
    <source>
        <dbReference type="ARBA" id="ARBA00022801"/>
    </source>
</evidence>
<dbReference type="SMART" id="SM00404">
    <property type="entry name" value="PTPc_motif"/>
    <property type="match status" value="2"/>
</dbReference>
<dbReference type="InterPro" id="IPR013098">
    <property type="entry name" value="Ig_I-set"/>
</dbReference>
<feature type="domain" description="Ig-like" evidence="13">
    <location>
        <begin position="299"/>
        <end position="370"/>
    </location>
</feature>
<evidence type="ECO:0000256" key="5">
    <source>
        <dbReference type="ARBA" id="ARBA00022912"/>
    </source>
</evidence>
<dbReference type="PROSITE" id="PS50056">
    <property type="entry name" value="TYR_PHOSPHATASE_2"/>
    <property type="match status" value="2"/>
</dbReference>
<feature type="transmembrane region" description="Helical" evidence="10">
    <location>
        <begin position="624"/>
        <end position="649"/>
    </location>
</feature>
<organism evidence="14 15">
    <name type="scientific">Mya arenaria</name>
    <name type="common">Soft-shell clam</name>
    <dbReference type="NCBI Taxonomy" id="6604"/>
    <lineage>
        <taxon>Eukaryota</taxon>
        <taxon>Metazoa</taxon>
        <taxon>Spiralia</taxon>
        <taxon>Lophotrochozoa</taxon>
        <taxon>Mollusca</taxon>
        <taxon>Bivalvia</taxon>
        <taxon>Autobranchia</taxon>
        <taxon>Heteroconchia</taxon>
        <taxon>Euheterodonta</taxon>
        <taxon>Imparidentia</taxon>
        <taxon>Neoheterodontei</taxon>
        <taxon>Myida</taxon>
        <taxon>Myoidea</taxon>
        <taxon>Myidae</taxon>
        <taxon>Mya</taxon>
    </lineage>
</organism>
<dbReference type="SUPFAM" id="SSF52799">
    <property type="entry name" value="(Phosphotyrosine protein) phosphatases II"/>
    <property type="match status" value="2"/>
</dbReference>
<dbReference type="Gene3D" id="2.60.40.10">
    <property type="entry name" value="Immunoglobulins"/>
    <property type="match status" value="3"/>
</dbReference>
<keyword evidence="5" id="KW-0904">Protein phosphatase</keyword>
<dbReference type="Pfam" id="PF13927">
    <property type="entry name" value="Ig_3"/>
    <property type="match status" value="1"/>
</dbReference>
<dbReference type="Pfam" id="PF07679">
    <property type="entry name" value="I-set"/>
    <property type="match status" value="1"/>
</dbReference>
<dbReference type="InterPro" id="IPR013783">
    <property type="entry name" value="Ig-like_fold"/>
</dbReference>
<comment type="catalytic activity">
    <reaction evidence="9">
        <text>O-phospho-L-tyrosyl-[protein] + H2O = L-tyrosyl-[protein] + phosphate</text>
        <dbReference type="Rhea" id="RHEA:10684"/>
        <dbReference type="Rhea" id="RHEA-COMP:10136"/>
        <dbReference type="Rhea" id="RHEA-COMP:20101"/>
        <dbReference type="ChEBI" id="CHEBI:15377"/>
        <dbReference type="ChEBI" id="CHEBI:43474"/>
        <dbReference type="ChEBI" id="CHEBI:46858"/>
        <dbReference type="ChEBI" id="CHEBI:61978"/>
        <dbReference type="EC" id="3.1.3.48"/>
    </reaction>
</comment>
<dbReference type="InterPro" id="IPR003599">
    <property type="entry name" value="Ig_sub"/>
</dbReference>
<feature type="domain" description="Tyrosine-protein phosphatase" evidence="11">
    <location>
        <begin position="994"/>
        <end position="1247"/>
    </location>
</feature>
<dbReference type="InterPro" id="IPR003595">
    <property type="entry name" value="Tyr_Pase_cat"/>
</dbReference>
<dbReference type="InterPro" id="IPR013162">
    <property type="entry name" value="CD80_C2-set"/>
</dbReference>
<dbReference type="CDD" id="cd00047">
    <property type="entry name" value="PTPc"/>
    <property type="match status" value="2"/>
</dbReference>
<dbReference type="Pfam" id="PF00102">
    <property type="entry name" value="Y_phosphatase"/>
    <property type="match status" value="2"/>
</dbReference>
<accession>A0ABY7E5B6</accession>
<evidence type="ECO:0000259" key="11">
    <source>
        <dbReference type="PROSITE" id="PS50055"/>
    </source>
</evidence>
<keyword evidence="10" id="KW-0812">Transmembrane</keyword>
<dbReference type="Gene3D" id="3.90.190.10">
    <property type="entry name" value="Protein tyrosine phosphatase superfamily"/>
    <property type="match status" value="2"/>
</dbReference>
<feature type="domain" description="Tyrosine specific protein phosphatases" evidence="12">
    <location>
        <begin position="1171"/>
        <end position="1238"/>
    </location>
</feature>
<dbReference type="InterPro" id="IPR000387">
    <property type="entry name" value="Tyr_Pase_dom"/>
</dbReference>
<dbReference type="PANTHER" id="PTHR19134:SF562">
    <property type="entry name" value="PROTEIN-TYROSINE-PHOSPHATASE"/>
    <property type="match status" value="1"/>
</dbReference>
<evidence type="ECO:0000256" key="10">
    <source>
        <dbReference type="SAM" id="Phobius"/>
    </source>
</evidence>
<evidence type="ECO:0000259" key="12">
    <source>
        <dbReference type="PROSITE" id="PS50056"/>
    </source>
</evidence>
<feature type="domain" description="Ig-like" evidence="13">
    <location>
        <begin position="381"/>
        <end position="477"/>
    </location>
</feature>
<dbReference type="Pfam" id="PF08205">
    <property type="entry name" value="C2-set_2"/>
    <property type="match status" value="1"/>
</dbReference>
<keyword evidence="15" id="KW-1185">Reference proteome</keyword>
<dbReference type="InterPro" id="IPR007110">
    <property type="entry name" value="Ig-like_dom"/>
</dbReference>
<dbReference type="SMART" id="SM00194">
    <property type="entry name" value="PTPc"/>
    <property type="match status" value="2"/>
</dbReference>
<dbReference type="SMART" id="SM00408">
    <property type="entry name" value="IGc2"/>
    <property type="match status" value="3"/>
</dbReference>
<dbReference type="InterPro" id="IPR050348">
    <property type="entry name" value="Protein-Tyr_Phosphatase"/>
</dbReference>
<dbReference type="PROSITE" id="PS00383">
    <property type="entry name" value="TYR_PHOSPHATASE_1"/>
    <property type="match status" value="1"/>
</dbReference>
<dbReference type="InterPro" id="IPR029021">
    <property type="entry name" value="Prot-tyrosine_phosphatase-like"/>
</dbReference>
<dbReference type="PRINTS" id="PR00700">
    <property type="entry name" value="PRTYPHPHTASE"/>
</dbReference>
<dbReference type="PROSITE" id="PS50835">
    <property type="entry name" value="IG_LIKE"/>
    <property type="match status" value="5"/>
</dbReference>
<evidence type="ECO:0000313" key="15">
    <source>
        <dbReference type="Proteomes" id="UP001164746"/>
    </source>
</evidence>
<keyword evidence="10" id="KW-1133">Transmembrane helix</keyword>
<dbReference type="Proteomes" id="UP001164746">
    <property type="component" value="Chromosome 5"/>
</dbReference>
<proteinExistence type="inferred from homology"/>
<dbReference type="SUPFAM" id="SSF48726">
    <property type="entry name" value="Immunoglobulin"/>
    <property type="match status" value="3"/>
</dbReference>
<feature type="domain" description="Tyrosine specific protein phosphatases" evidence="12">
    <location>
        <begin position="885"/>
        <end position="959"/>
    </location>
</feature>
<dbReference type="PANTHER" id="PTHR19134">
    <property type="entry name" value="RECEPTOR-TYPE TYROSINE-PROTEIN PHOSPHATASE"/>
    <property type="match status" value="1"/>
</dbReference>
<evidence type="ECO:0000256" key="2">
    <source>
        <dbReference type="ARBA" id="ARBA00010504"/>
    </source>
</evidence>
<sequence length="1283" mass="145309">IKLTIDKSTLIENSTASVNCTTDTTPEDALLIYTPGITPHALIIYDAGECNVTIYEPSILSYCNCVSNKIFTCVSKRLNRTIQGDPLQCRLLSGTVSNSVQIQIKVPVQYASIPRYIRDRITVNENKLASLVCQANGIPAANITWFWDNSILSTSIDDVQIVYNISQAIKGESDKTFSVTSNLTLNVNRSHNRRVIYCRARNVNSELKIILPTTGILISGGRDFYMIRNSPTIQRLECSIKGGNPYADLHWSCYNGNQIKFNDSSGAISAVTWKAELNNDSICTCTASHDLGWTNPPTPPLFQINTCRNKGVENGRFIKVVRGNTVDIDCSSSGNPPPTYFWSDSLQSSKLFIKNVSEHHAFEYFCTANNIMDASNGKNPPKITRRTTPVVVLEGSNISLSCDSKPGNPNVTSLSWTSTEQPYRDTSDQYLIIQNISRTEEDKASIKTFTALNTIVNHGDNLTFACDVDSDPPANITIVSPTGARLEYIEGKNKLHFSKSSSCLEDIGSPIYPSDYNQITTVEGRLGEKAVLNFRVFSNPPPINITWANISNSFYIPIDTNSLDRVIINTSDNMSSTLVITNIKPWDAGNYFVRVENELGSKNETFHIVIDNKSTTIATPTINFGAVVGGPFSALTGVVIIAVVVFVFYRRITNNRHKSRIMETGFDNILPITDETPKYEEEQNLYGNIQTKDAFWKALTIKTLRDTVRQLKRDPVPLFKEFYTLQMDLKYDTKEALKPNNVAKNRYRNDASRAVLPFLRGDSDSDFINASYIDGYCKPRKYIAAQGPLENTICDTWRMIHSEDIKIIVMVTNIMEFGKKKCFKYWPDDRATYGKCNVKLDQIEEYADFVVRHFTYNMEGPRFERKLIQFQYTSWPDINVPGTALSLVQFWRKVRQSELVEYTPWMVHCSAGVGRTGSFIAIDYLYEQGKVDGKLNIPDTVNVLREQRMNMVQTKEQYLYLHEVITELLDPIGQIVNPEKGMRLQSTVNEYNTLNKEFKAITESIVSVKTVEGDCDLNRMPDGLLPENICKSIDKNVIPDDMYRPLLSSGNDFINAVYIPTYRENEKYIVTQFPLQNTVNDFVRLLWDHNILDVVLLDEENEERHCYWPHNKNPLCLGPFVISLLSVDDATNWTTRIIDITLAEKRQSKKTVVHQFTAWPDVNLCEEDTLANFLQKISSIAGPVVVQCHDGYSRSGLFAALLCTVDRIKTDNEVAIADTVRLVKQRRKAAVTNMEQYTFCHEVVVEYLKRREKHTEEKEDQQYVKMTNPAFKQEITVHKSGTK</sequence>
<evidence type="ECO:0000256" key="1">
    <source>
        <dbReference type="ARBA" id="ARBA00004167"/>
    </source>
</evidence>
<dbReference type="InterPro" id="IPR003598">
    <property type="entry name" value="Ig_sub2"/>
</dbReference>
<evidence type="ECO:0000256" key="7">
    <source>
        <dbReference type="ARBA" id="ARBA00023157"/>
    </source>
</evidence>
<protein>
    <recommendedName>
        <fullName evidence="3">protein-tyrosine-phosphatase</fullName>
        <ecNumber evidence="3">3.1.3.48</ecNumber>
    </recommendedName>
</protein>
<reference evidence="14" key="1">
    <citation type="submission" date="2022-11" db="EMBL/GenBank/DDBJ databases">
        <title>Centuries of genome instability and evolution in soft-shell clam transmissible cancer (bioRxiv).</title>
        <authorList>
            <person name="Hart S.F.M."/>
            <person name="Yonemitsu M.A."/>
            <person name="Giersch R.M."/>
            <person name="Beal B.F."/>
            <person name="Arriagada G."/>
            <person name="Davis B.W."/>
            <person name="Ostrander E.A."/>
            <person name="Goff S.P."/>
            <person name="Metzger M.J."/>
        </authorList>
    </citation>
    <scope>NUCLEOTIDE SEQUENCE</scope>
    <source>
        <strain evidence="14">MELC-2E11</strain>
        <tissue evidence="14">Siphon/mantle</tissue>
    </source>
</reference>
<keyword evidence="4" id="KW-0378">Hydrolase</keyword>
<evidence type="ECO:0000256" key="3">
    <source>
        <dbReference type="ARBA" id="ARBA00013064"/>
    </source>
</evidence>
<feature type="domain" description="Tyrosine-protein phosphatase" evidence="11">
    <location>
        <begin position="718"/>
        <end position="968"/>
    </location>
</feature>
<dbReference type="EC" id="3.1.3.48" evidence="3"/>
<dbReference type="InterPro" id="IPR016130">
    <property type="entry name" value="Tyr_Pase_AS"/>
</dbReference>